<dbReference type="InterPro" id="IPR007112">
    <property type="entry name" value="Expansin/allergen_DPBB_dom"/>
</dbReference>
<dbReference type="CDD" id="cd22269">
    <property type="entry name" value="DPBB_EG45-like"/>
    <property type="match status" value="1"/>
</dbReference>
<feature type="chain" id="PRO_5015182601" evidence="1">
    <location>
        <begin position="24"/>
        <end position="126"/>
    </location>
</feature>
<dbReference type="Gene3D" id="2.40.40.10">
    <property type="entry name" value="RlpA-like domain"/>
    <property type="match status" value="1"/>
</dbReference>
<dbReference type="InterPro" id="IPR009009">
    <property type="entry name" value="RlpA-like_DPBB"/>
</dbReference>
<dbReference type="Pfam" id="PF03330">
    <property type="entry name" value="DPBB_1"/>
    <property type="match status" value="1"/>
</dbReference>
<dbReference type="STRING" id="63057.A0A2P5BBB9"/>
<reference evidence="4" key="1">
    <citation type="submission" date="2016-06" db="EMBL/GenBank/DDBJ databases">
        <title>Parallel loss of symbiosis genes in relatives of nitrogen-fixing non-legume Parasponia.</title>
        <authorList>
            <person name="Van Velzen R."/>
            <person name="Holmer R."/>
            <person name="Bu F."/>
            <person name="Rutten L."/>
            <person name="Van Zeijl A."/>
            <person name="Liu W."/>
            <person name="Santuari L."/>
            <person name="Cao Q."/>
            <person name="Sharma T."/>
            <person name="Shen D."/>
            <person name="Roswanjaya Y."/>
            <person name="Wardhani T."/>
            <person name="Kalhor M.S."/>
            <person name="Jansen J."/>
            <person name="Van den Hoogen J."/>
            <person name="Gungor B."/>
            <person name="Hartog M."/>
            <person name="Hontelez J."/>
            <person name="Verver J."/>
            <person name="Yang W.-C."/>
            <person name="Schijlen E."/>
            <person name="Repin R."/>
            <person name="Schilthuizen M."/>
            <person name="Schranz E."/>
            <person name="Heidstra R."/>
            <person name="Miyata K."/>
            <person name="Fedorova E."/>
            <person name="Kohlen W."/>
            <person name="Bisseling T."/>
            <person name="Smit S."/>
            <person name="Geurts R."/>
        </authorList>
    </citation>
    <scope>NUCLEOTIDE SEQUENCE [LARGE SCALE GENOMIC DNA]</scope>
    <source>
        <strain evidence="4">cv. RG33-2</strain>
    </source>
</reference>
<comment type="caution">
    <text evidence="3">The sequence shown here is derived from an EMBL/GenBank/DDBJ whole genome shotgun (WGS) entry which is preliminary data.</text>
</comment>
<dbReference type="SUPFAM" id="SSF50685">
    <property type="entry name" value="Barwin-like endoglucanases"/>
    <property type="match status" value="1"/>
</dbReference>
<dbReference type="PROSITE" id="PS50842">
    <property type="entry name" value="EXPANSIN_EG45"/>
    <property type="match status" value="1"/>
</dbReference>
<organism evidence="3 4">
    <name type="scientific">Trema orientale</name>
    <name type="common">Charcoal tree</name>
    <name type="synonym">Celtis orientalis</name>
    <dbReference type="NCBI Taxonomy" id="63057"/>
    <lineage>
        <taxon>Eukaryota</taxon>
        <taxon>Viridiplantae</taxon>
        <taxon>Streptophyta</taxon>
        <taxon>Embryophyta</taxon>
        <taxon>Tracheophyta</taxon>
        <taxon>Spermatophyta</taxon>
        <taxon>Magnoliopsida</taxon>
        <taxon>eudicotyledons</taxon>
        <taxon>Gunneridae</taxon>
        <taxon>Pentapetalae</taxon>
        <taxon>rosids</taxon>
        <taxon>fabids</taxon>
        <taxon>Rosales</taxon>
        <taxon>Cannabaceae</taxon>
        <taxon>Trema</taxon>
    </lineage>
</organism>
<sequence>MVLHKQHLMILTLVTCLTTAANALEGIATYYKPPYTPSACYEYEYHGVLVAAANDALWNHGNVCGQTYWVTCTGITNNRPQHPCKNHSTVFIEIVDYCKGCNTTINLSEDAFKLIAYPRVGKIKID</sequence>
<keyword evidence="4" id="KW-1185">Reference proteome</keyword>
<evidence type="ECO:0000313" key="3">
    <source>
        <dbReference type="EMBL" id="PON46068.1"/>
    </source>
</evidence>
<dbReference type="GO" id="GO:0009627">
    <property type="term" value="P:systemic acquired resistance"/>
    <property type="evidence" value="ECO:0007669"/>
    <property type="project" value="InterPro"/>
</dbReference>
<dbReference type="EMBL" id="JXTC01000561">
    <property type="protein sequence ID" value="PON46068.1"/>
    <property type="molecule type" value="Genomic_DNA"/>
</dbReference>
<name>A0A2P5BBB9_TREOI</name>
<dbReference type="GO" id="GO:0048046">
    <property type="term" value="C:apoplast"/>
    <property type="evidence" value="ECO:0007669"/>
    <property type="project" value="InterPro"/>
</dbReference>
<dbReference type="AlphaFoldDB" id="A0A2P5BBB9"/>
<evidence type="ECO:0000313" key="4">
    <source>
        <dbReference type="Proteomes" id="UP000237000"/>
    </source>
</evidence>
<keyword evidence="1" id="KW-0732">Signal</keyword>
<feature type="domain" description="Expansin-like EG45" evidence="2">
    <location>
        <begin position="26"/>
        <end position="126"/>
    </location>
</feature>
<gene>
    <name evidence="3" type="ORF">TorRG33x02_327150</name>
</gene>
<evidence type="ECO:0000256" key="1">
    <source>
        <dbReference type="SAM" id="SignalP"/>
    </source>
</evidence>
<dbReference type="PANTHER" id="PTHR47295:SF2">
    <property type="entry name" value="EG45-LIKE DOMAIN CONTAINING PROTEIN 1-RELATED"/>
    <property type="match status" value="1"/>
</dbReference>
<dbReference type="InterPro" id="IPR036908">
    <property type="entry name" value="RlpA-like_sf"/>
</dbReference>
<dbReference type="PANTHER" id="PTHR47295">
    <property type="entry name" value="EG45-LIKE DOMAIN CONTAINING PROTEIN 1-RELATED"/>
    <property type="match status" value="1"/>
</dbReference>
<protein>
    <submittedName>
        <fullName evidence="3">Expansin</fullName>
    </submittedName>
</protein>
<accession>A0A2P5BBB9</accession>
<proteinExistence type="predicted"/>
<dbReference type="InParanoid" id="A0A2P5BBB9"/>
<dbReference type="Proteomes" id="UP000237000">
    <property type="component" value="Unassembled WGS sequence"/>
</dbReference>
<dbReference type="InterPro" id="IPR044206">
    <property type="entry name" value="EGC1/2"/>
</dbReference>
<evidence type="ECO:0000259" key="2">
    <source>
        <dbReference type="PROSITE" id="PS50842"/>
    </source>
</evidence>
<dbReference type="OrthoDB" id="623670at2759"/>
<feature type="signal peptide" evidence="1">
    <location>
        <begin position="1"/>
        <end position="23"/>
    </location>
</feature>